<name>A0A7J7MZR1_9MAGN</name>
<sequence length="329" mass="37275">MGKPVPMAKVECTIDPFEHLHVAMNPDGSLNRMVDFPVAPTISEDNVKPGQAYVSKDAPLNPENETWFRMYRPTKIPSNDNNVAKIPIILYFHTGGYILYDADTMFNNEPCGRFTSELPCILLSVNYRLAPEHRLPAAYDDAVELLYWLKQQVLDPNGDKWVRDYADLSRCYLMGCSSGANIAYRTGLCSTDLDIDPVKVSGIILNQPLFGGETRTKSEIRLVDDMVMPMSVMDLMWDLALPVAANRDHEYANPMSQGAYTDKIGKLPKVLIRGFEGDPLLDRQMELVRLLVKNGVQVTAHFGEMGFHCIDFIEPKRHFKMITYMKEFI</sequence>
<accession>A0A7J7MZR1</accession>
<evidence type="ECO:0000259" key="1">
    <source>
        <dbReference type="Pfam" id="PF07859"/>
    </source>
</evidence>
<dbReference type="AlphaFoldDB" id="A0A7J7MZR1"/>
<dbReference type="EMBL" id="JACGCM010001165">
    <property type="protein sequence ID" value="KAF6160260.1"/>
    <property type="molecule type" value="Genomic_DNA"/>
</dbReference>
<reference evidence="2 3" key="1">
    <citation type="journal article" date="2020" name="IScience">
        <title>Genome Sequencing of the Endangered Kingdonia uniflora (Circaeasteraceae, Ranunculales) Reveals Potential Mechanisms of Evolutionary Specialization.</title>
        <authorList>
            <person name="Sun Y."/>
            <person name="Deng T."/>
            <person name="Zhang A."/>
            <person name="Moore M.J."/>
            <person name="Landis J.B."/>
            <person name="Lin N."/>
            <person name="Zhang H."/>
            <person name="Zhang X."/>
            <person name="Huang J."/>
            <person name="Zhang X."/>
            <person name="Sun H."/>
            <person name="Wang H."/>
        </authorList>
    </citation>
    <scope>NUCLEOTIDE SEQUENCE [LARGE SCALE GENOMIC DNA]</scope>
    <source>
        <strain evidence="2">TB1705</strain>
        <tissue evidence="2">Leaf</tissue>
    </source>
</reference>
<dbReference type="Gene3D" id="3.40.50.1820">
    <property type="entry name" value="alpha/beta hydrolase"/>
    <property type="match status" value="1"/>
</dbReference>
<dbReference type="InterPro" id="IPR013094">
    <property type="entry name" value="AB_hydrolase_3"/>
</dbReference>
<evidence type="ECO:0000313" key="3">
    <source>
        <dbReference type="Proteomes" id="UP000541444"/>
    </source>
</evidence>
<feature type="domain" description="Alpha/beta hydrolase fold-3" evidence="1">
    <location>
        <begin position="89"/>
        <end position="309"/>
    </location>
</feature>
<dbReference type="PANTHER" id="PTHR23024">
    <property type="entry name" value="ARYLACETAMIDE DEACETYLASE"/>
    <property type="match status" value="1"/>
</dbReference>
<evidence type="ECO:0000313" key="2">
    <source>
        <dbReference type="EMBL" id="KAF6160260.1"/>
    </source>
</evidence>
<dbReference type="GO" id="GO:0016787">
    <property type="term" value="F:hydrolase activity"/>
    <property type="evidence" value="ECO:0007669"/>
    <property type="project" value="InterPro"/>
</dbReference>
<proteinExistence type="predicted"/>
<organism evidence="2 3">
    <name type="scientific">Kingdonia uniflora</name>
    <dbReference type="NCBI Taxonomy" id="39325"/>
    <lineage>
        <taxon>Eukaryota</taxon>
        <taxon>Viridiplantae</taxon>
        <taxon>Streptophyta</taxon>
        <taxon>Embryophyta</taxon>
        <taxon>Tracheophyta</taxon>
        <taxon>Spermatophyta</taxon>
        <taxon>Magnoliopsida</taxon>
        <taxon>Ranunculales</taxon>
        <taxon>Circaeasteraceae</taxon>
        <taxon>Kingdonia</taxon>
    </lineage>
</organism>
<dbReference type="PANTHER" id="PTHR23024:SF212">
    <property type="entry name" value="CARBOXYLESTERASE 9-RELATED"/>
    <property type="match status" value="1"/>
</dbReference>
<gene>
    <name evidence="2" type="ORF">GIB67_019029</name>
</gene>
<dbReference type="SUPFAM" id="SSF53474">
    <property type="entry name" value="alpha/beta-Hydrolases"/>
    <property type="match status" value="1"/>
</dbReference>
<keyword evidence="3" id="KW-1185">Reference proteome</keyword>
<dbReference type="OrthoDB" id="408631at2759"/>
<dbReference type="Pfam" id="PF07859">
    <property type="entry name" value="Abhydrolase_3"/>
    <property type="match status" value="1"/>
</dbReference>
<dbReference type="InterPro" id="IPR029058">
    <property type="entry name" value="AB_hydrolase_fold"/>
</dbReference>
<comment type="caution">
    <text evidence="2">The sequence shown here is derived from an EMBL/GenBank/DDBJ whole genome shotgun (WGS) entry which is preliminary data.</text>
</comment>
<protein>
    <recommendedName>
        <fullName evidence="1">Alpha/beta hydrolase fold-3 domain-containing protein</fullName>
    </recommendedName>
</protein>
<dbReference type="InterPro" id="IPR050466">
    <property type="entry name" value="Carboxylest/Gibb_receptor"/>
</dbReference>
<dbReference type="Proteomes" id="UP000541444">
    <property type="component" value="Unassembled WGS sequence"/>
</dbReference>